<comment type="subcellular location">
    <subcellularLocation>
        <location evidence="1">Cell projection</location>
        <location evidence="1">Cilium</location>
        <location evidence="1">Flagellum</location>
    </subcellularLocation>
</comment>
<evidence type="ECO:0000256" key="5">
    <source>
        <dbReference type="ARBA" id="ARBA00035651"/>
    </source>
</evidence>
<dbReference type="Gene3D" id="1.20.890.10">
    <property type="entry name" value="cAMP-dependent protein kinase regulatory subunit, dimerization-anchoring domain"/>
    <property type="match status" value="1"/>
</dbReference>
<dbReference type="EMBL" id="JAVRJZ010000010">
    <property type="protein sequence ID" value="KAK2717487.1"/>
    <property type="molecule type" value="Genomic_DNA"/>
</dbReference>
<keyword evidence="2" id="KW-0282">Flagellum</keyword>
<keyword evidence="7" id="KW-1185">Reference proteome</keyword>
<dbReference type="AlphaFoldDB" id="A0AA88I8W8"/>
<proteinExistence type="inferred from homology"/>
<gene>
    <name evidence="6" type="ORF">QYM36_006311</name>
</gene>
<comment type="similarity">
    <text evidence="5">Belongs to the ropporin family.</text>
</comment>
<sequence length="220" mass="24605">MPISAMHKNKDFHIPSGLQDLLKEYAKAAIKTQPKDILKWSYLYFDALATGRKPPARRKCDGNDDQDLITIQLIRLIHEYVGSSNEIKMSDLANIWEVLGLDLASLNDLLEVGDFGISAKDRDGTIFWPKLATLMAGRLGNTLKDTMEVLCLVASNSDEYMSMVPAQLFKEMYLYLVSVDGDISQSLVNNVISYIDNVSKLQNGLIGVQNLRSSLCPKFQ</sequence>
<dbReference type="Proteomes" id="UP001187531">
    <property type="component" value="Unassembled WGS sequence"/>
</dbReference>
<dbReference type="PANTHER" id="PTHR14952">
    <property type="entry name" value="ROPPORIN-1-LIKE PROTEIN"/>
    <property type="match status" value="1"/>
</dbReference>
<keyword evidence="3" id="KW-0969">Cilium</keyword>
<organism evidence="6 7">
    <name type="scientific">Artemia franciscana</name>
    <name type="common">Brine shrimp</name>
    <name type="synonym">Artemia sanfranciscana</name>
    <dbReference type="NCBI Taxonomy" id="6661"/>
    <lineage>
        <taxon>Eukaryota</taxon>
        <taxon>Metazoa</taxon>
        <taxon>Ecdysozoa</taxon>
        <taxon>Arthropoda</taxon>
        <taxon>Crustacea</taxon>
        <taxon>Branchiopoda</taxon>
        <taxon>Anostraca</taxon>
        <taxon>Artemiidae</taxon>
        <taxon>Artemia</taxon>
    </lineage>
</organism>
<evidence type="ECO:0000256" key="2">
    <source>
        <dbReference type="ARBA" id="ARBA00022846"/>
    </source>
</evidence>
<reference evidence="6" key="1">
    <citation type="submission" date="2023-07" db="EMBL/GenBank/DDBJ databases">
        <title>Chromosome-level genome assembly of Artemia franciscana.</title>
        <authorList>
            <person name="Jo E."/>
        </authorList>
    </citation>
    <scope>NUCLEOTIDE SEQUENCE</scope>
    <source>
        <tissue evidence="6">Whole body</tissue>
    </source>
</reference>
<evidence type="ECO:0000256" key="3">
    <source>
        <dbReference type="ARBA" id="ARBA00023069"/>
    </source>
</evidence>
<evidence type="ECO:0000313" key="7">
    <source>
        <dbReference type="Proteomes" id="UP001187531"/>
    </source>
</evidence>
<comment type="caution">
    <text evidence="6">The sequence shown here is derived from an EMBL/GenBank/DDBJ whole genome shotgun (WGS) entry which is preliminary data.</text>
</comment>
<evidence type="ECO:0008006" key="8">
    <source>
        <dbReference type="Google" id="ProtNLM"/>
    </source>
</evidence>
<keyword evidence="4" id="KW-0966">Cell projection</keyword>
<evidence type="ECO:0000256" key="4">
    <source>
        <dbReference type="ARBA" id="ARBA00023273"/>
    </source>
</evidence>
<dbReference type="PANTHER" id="PTHR14952:SF9">
    <property type="entry name" value="EF-HAND DOMAIN-CONTAINING PROTEIN"/>
    <property type="match status" value="1"/>
</dbReference>
<evidence type="ECO:0000313" key="6">
    <source>
        <dbReference type="EMBL" id="KAK2717487.1"/>
    </source>
</evidence>
<dbReference type="SUPFAM" id="SSF47391">
    <property type="entry name" value="Dimerization-anchoring domain of cAMP-dependent PK regulatory subunit"/>
    <property type="match status" value="1"/>
</dbReference>
<accession>A0AA88I8W8</accession>
<evidence type="ECO:0000256" key="1">
    <source>
        <dbReference type="ARBA" id="ARBA00004230"/>
    </source>
</evidence>
<protein>
    <recommendedName>
        <fullName evidence="8">Ropporin-1-like protein</fullName>
    </recommendedName>
</protein>
<dbReference type="GO" id="GO:0031514">
    <property type="term" value="C:motile cilium"/>
    <property type="evidence" value="ECO:0007669"/>
    <property type="project" value="UniProtKB-SubCell"/>
</dbReference>
<name>A0AA88I8W8_ARTSF</name>